<comment type="subcellular location">
    <subcellularLocation>
        <location evidence="1">Cell membrane</location>
        <topology evidence="1">Peripheral membrane protein</topology>
    </subcellularLocation>
</comment>
<dbReference type="Gene3D" id="3.40.50.300">
    <property type="entry name" value="P-loop containing nucleotide triphosphate hydrolases"/>
    <property type="match status" value="2"/>
</dbReference>
<dbReference type="NCBIfam" id="NF007739">
    <property type="entry name" value="PRK10419.1"/>
    <property type="match status" value="2"/>
</dbReference>
<evidence type="ECO:0000256" key="1">
    <source>
        <dbReference type="ARBA" id="ARBA00004202"/>
    </source>
</evidence>
<evidence type="ECO:0000256" key="3">
    <source>
        <dbReference type="ARBA" id="ARBA00022448"/>
    </source>
</evidence>
<keyword evidence="4" id="KW-1003">Cell membrane</keyword>
<keyword evidence="10" id="KW-1185">Reference proteome</keyword>
<keyword evidence="3" id="KW-0813">Transport</keyword>
<evidence type="ECO:0000313" key="9">
    <source>
        <dbReference type="EMBL" id="MDZ8160448.1"/>
    </source>
</evidence>
<evidence type="ECO:0000256" key="2">
    <source>
        <dbReference type="ARBA" id="ARBA00005417"/>
    </source>
</evidence>
<dbReference type="InterPro" id="IPR003593">
    <property type="entry name" value="AAA+_ATPase"/>
</dbReference>
<feature type="domain" description="ABC transporter" evidence="8">
    <location>
        <begin position="286"/>
        <end position="529"/>
    </location>
</feature>
<accession>A0ABU5N2Y3</accession>
<dbReference type="InterPro" id="IPR017871">
    <property type="entry name" value="ABC_transporter-like_CS"/>
</dbReference>
<dbReference type="Pfam" id="PF00005">
    <property type="entry name" value="ABC_tran"/>
    <property type="match status" value="2"/>
</dbReference>
<evidence type="ECO:0000256" key="6">
    <source>
        <dbReference type="ARBA" id="ARBA00022840"/>
    </source>
</evidence>
<gene>
    <name evidence="9" type="ORF">R2Q92_01270</name>
</gene>
<dbReference type="PROSITE" id="PS50893">
    <property type="entry name" value="ABC_TRANSPORTER_2"/>
    <property type="match status" value="2"/>
</dbReference>
<comment type="similarity">
    <text evidence="2">Belongs to the ABC transporter superfamily.</text>
</comment>
<dbReference type="RefSeq" id="WP_194423167.1">
    <property type="nucleotide sequence ID" value="NZ_BAAAPT010000001.1"/>
</dbReference>
<dbReference type="GO" id="GO:0005524">
    <property type="term" value="F:ATP binding"/>
    <property type="evidence" value="ECO:0007669"/>
    <property type="project" value="UniProtKB-KW"/>
</dbReference>
<dbReference type="Proteomes" id="UP001291912">
    <property type="component" value="Unassembled WGS sequence"/>
</dbReference>
<dbReference type="InterPro" id="IPR050388">
    <property type="entry name" value="ABC_Ni/Peptide_Import"/>
</dbReference>
<evidence type="ECO:0000256" key="5">
    <source>
        <dbReference type="ARBA" id="ARBA00022741"/>
    </source>
</evidence>
<evidence type="ECO:0000256" key="4">
    <source>
        <dbReference type="ARBA" id="ARBA00022475"/>
    </source>
</evidence>
<reference evidence="9 10" key="1">
    <citation type="submission" date="2023-10" db="EMBL/GenBank/DDBJ databases">
        <title>Microbacterium xanthum sp. nov., isolated from seaweed.</title>
        <authorList>
            <person name="Lee S.D."/>
        </authorList>
    </citation>
    <scope>NUCLEOTIDE SEQUENCE [LARGE SCALE GENOMIC DNA]</scope>
    <source>
        <strain evidence="9 10">KCTC 19124</strain>
    </source>
</reference>
<comment type="caution">
    <text evidence="9">The sequence shown here is derived from an EMBL/GenBank/DDBJ whole genome shotgun (WGS) entry which is preliminary data.</text>
</comment>
<dbReference type="Pfam" id="PF08352">
    <property type="entry name" value="oligo_HPY"/>
    <property type="match status" value="2"/>
</dbReference>
<keyword evidence="6 9" id="KW-0067">ATP-binding</keyword>
<dbReference type="InterPro" id="IPR013563">
    <property type="entry name" value="Oligopep_ABC_C"/>
</dbReference>
<dbReference type="PANTHER" id="PTHR43297:SF2">
    <property type="entry name" value="DIPEPTIDE TRANSPORT ATP-BINDING PROTEIN DPPD"/>
    <property type="match status" value="1"/>
</dbReference>
<dbReference type="InterPro" id="IPR003439">
    <property type="entry name" value="ABC_transporter-like_ATP-bd"/>
</dbReference>
<dbReference type="SUPFAM" id="SSF52540">
    <property type="entry name" value="P-loop containing nucleoside triphosphate hydrolases"/>
    <property type="match status" value="2"/>
</dbReference>
<name>A0ABU5N2Y3_9MICO</name>
<sequence length="540" mass="58182">MTPAPLLTVRDLRVEYTTPAGVNPALRGVDLDIGRGEVLALVGESGSGKSTIAHALVRLLPGEASIVGGSIDFDDIDVMRLSQRALRRVRGARIGFVPQDPSHSLNPVVRIGEQIAEVVRRHLGLTPPDARRRAVEILDEVGIPEPGQRARQYPHELSGGLRQRVLIGIAWACNPDLVIADEPTSALDATVQRHVLDRMQALRESHGTSVLLVTHDLGVAADRADRIVVVNKGEIVERGTSTEVLTNPTHEYTRRLVAAAPGLRSRRLEPTGGTVRAVPETAEPFLRVRGLAKSYGSASAPIVAADGLEFEIARGTTFAIVGESGSGKSTTARMIARIVEPDAGTIIFDGADITRLRGTALRQLRRRLQVVYQNPFGSLDPRMTIGAIIDEPLRAFGMGSRADRASAVRALMADVRLDPALADRRPAQLSGGQRQRVAIARALALRPEMIILDEPVSALDVSVQEQVLQLLVDLQAEHDLTYLFISHDLGVIRQISDEIAVMRRGVILEQGSAGRVFAEPQHDYTRDLLSAIPGGGVSAG</sequence>
<organism evidence="9 10">
    <name type="scientific">Microbacterium aquimaris</name>
    <dbReference type="NCBI Taxonomy" id="459816"/>
    <lineage>
        <taxon>Bacteria</taxon>
        <taxon>Bacillati</taxon>
        <taxon>Actinomycetota</taxon>
        <taxon>Actinomycetes</taxon>
        <taxon>Micrococcales</taxon>
        <taxon>Microbacteriaceae</taxon>
        <taxon>Microbacterium</taxon>
    </lineage>
</organism>
<evidence type="ECO:0000313" key="10">
    <source>
        <dbReference type="Proteomes" id="UP001291912"/>
    </source>
</evidence>
<evidence type="ECO:0000256" key="7">
    <source>
        <dbReference type="ARBA" id="ARBA00023136"/>
    </source>
</evidence>
<dbReference type="PROSITE" id="PS00211">
    <property type="entry name" value="ABC_TRANSPORTER_1"/>
    <property type="match status" value="1"/>
</dbReference>
<evidence type="ECO:0000259" key="8">
    <source>
        <dbReference type="PROSITE" id="PS50893"/>
    </source>
</evidence>
<dbReference type="NCBIfam" id="NF008453">
    <property type="entry name" value="PRK11308.1"/>
    <property type="match status" value="2"/>
</dbReference>
<feature type="domain" description="ABC transporter" evidence="8">
    <location>
        <begin position="9"/>
        <end position="257"/>
    </location>
</feature>
<dbReference type="PANTHER" id="PTHR43297">
    <property type="entry name" value="OLIGOPEPTIDE TRANSPORT ATP-BINDING PROTEIN APPD"/>
    <property type="match status" value="1"/>
</dbReference>
<dbReference type="CDD" id="cd03257">
    <property type="entry name" value="ABC_NikE_OppD_transporters"/>
    <property type="match status" value="2"/>
</dbReference>
<protein>
    <submittedName>
        <fullName evidence="9">ABC transporter ATP-binding protein</fullName>
    </submittedName>
</protein>
<keyword evidence="7" id="KW-0472">Membrane</keyword>
<dbReference type="InterPro" id="IPR027417">
    <property type="entry name" value="P-loop_NTPase"/>
</dbReference>
<proteinExistence type="inferred from homology"/>
<dbReference type="EMBL" id="JAWJYN010000001">
    <property type="protein sequence ID" value="MDZ8160448.1"/>
    <property type="molecule type" value="Genomic_DNA"/>
</dbReference>
<dbReference type="SMART" id="SM00382">
    <property type="entry name" value="AAA"/>
    <property type="match status" value="2"/>
</dbReference>
<keyword evidence="5" id="KW-0547">Nucleotide-binding</keyword>